<feature type="transmembrane region" description="Helical" evidence="15">
    <location>
        <begin position="1747"/>
        <end position="1770"/>
    </location>
</feature>
<feature type="transmembrane region" description="Helical" evidence="15">
    <location>
        <begin position="1641"/>
        <end position="1663"/>
    </location>
</feature>
<dbReference type="SMART" id="SM00408">
    <property type="entry name" value="IGc2"/>
    <property type="match status" value="8"/>
</dbReference>
<organism evidence="21">
    <name type="scientific">Amphimedon queenslandica</name>
    <name type="common">Sponge</name>
    <dbReference type="NCBI Taxonomy" id="400682"/>
    <lineage>
        <taxon>Eukaryota</taxon>
        <taxon>Metazoa</taxon>
        <taxon>Porifera</taxon>
        <taxon>Demospongiae</taxon>
        <taxon>Heteroscleromorpha</taxon>
        <taxon>Haplosclerida</taxon>
        <taxon>Niphatidae</taxon>
        <taxon>Amphimedon</taxon>
    </lineage>
</organism>
<feature type="compositionally biased region" description="Acidic residues" evidence="14">
    <location>
        <begin position="2327"/>
        <end position="2336"/>
    </location>
</feature>
<dbReference type="InterPro" id="IPR013098">
    <property type="entry name" value="Ig_I-set"/>
</dbReference>
<feature type="domain" description="Ig-like" evidence="20">
    <location>
        <begin position="571"/>
        <end position="678"/>
    </location>
</feature>
<dbReference type="InterPro" id="IPR001879">
    <property type="entry name" value="GPCR_2_extracellular_dom"/>
</dbReference>
<dbReference type="GO" id="GO:0007166">
    <property type="term" value="P:cell surface receptor signaling pathway"/>
    <property type="evidence" value="ECO:0007669"/>
    <property type="project" value="InterPro"/>
</dbReference>
<dbReference type="InterPro" id="IPR013106">
    <property type="entry name" value="Ig_V-set"/>
</dbReference>
<comment type="caution">
    <text evidence="13">Lacks conserved residue(s) required for the propagation of feature annotation.</text>
</comment>
<dbReference type="PROSITE" id="PS50221">
    <property type="entry name" value="GAIN_B"/>
    <property type="match status" value="1"/>
</dbReference>
<keyword evidence="9 15" id="KW-1133">Transmembrane helix</keyword>
<evidence type="ECO:0000256" key="14">
    <source>
        <dbReference type="SAM" id="MobiDB-lite"/>
    </source>
</evidence>
<feature type="compositionally biased region" description="Acidic residues" evidence="14">
    <location>
        <begin position="2176"/>
        <end position="2189"/>
    </location>
</feature>
<dbReference type="GO" id="GO:0004930">
    <property type="term" value="F:G protein-coupled receptor activity"/>
    <property type="evidence" value="ECO:0007669"/>
    <property type="project" value="InterPro"/>
</dbReference>
<dbReference type="InterPro" id="IPR013783">
    <property type="entry name" value="Ig-like_fold"/>
</dbReference>
<dbReference type="CDD" id="cd00096">
    <property type="entry name" value="Ig"/>
    <property type="match status" value="6"/>
</dbReference>
<dbReference type="GO" id="GO:0005886">
    <property type="term" value="C:plasma membrane"/>
    <property type="evidence" value="ECO:0007669"/>
    <property type="project" value="UniProtKB-SubCell"/>
</dbReference>
<evidence type="ECO:0000256" key="8">
    <source>
        <dbReference type="ARBA" id="ARBA00022737"/>
    </source>
</evidence>
<name>A0A1X7VR43_AMPQE</name>
<evidence type="ECO:0000256" key="13">
    <source>
        <dbReference type="PROSITE-ProRule" id="PRU00076"/>
    </source>
</evidence>
<dbReference type="InterPro" id="IPR003599">
    <property type="entry name" value="Ig_sub"/>
</dbReference>
<keyword evidence="12" id="KW-0325">Glycoprotein</keyword>
<evidence type="ECO:0000256" key="3">
    <source>
        <dbReference type="ARBA" id="ARBA00007343"/>
    </source>
</evidence>
<dbReference type="PANTHER" id="PTHR45692">
    <property type="entry name" value="G_PROTEIN_RECEP_F2_4 DOMAIN-CONTAINING PROTEIN"/>
    <property type="match status" value="1"/>
</dbReference>
<dbReference type="SMART" id="SM00409">
    <property type="entry name" value="IG"/>
    <property type="match status" value="8"/>
</dbReference>
<dbReference type="Pfam" id="PF00002">
    <property type="entry name" value="7tm_2"/>
    <property type="match status" value="1"/>
</dbReference>
<dbReference type="PROSITE" id="PS50227">
    <property type="entry name" value="G_PROTEIN_RECEP_F2_3"/>
    <property type="match status" value="1"/>
</dbReference>
<feature type="compositionally biased region" description="Basic residues" evidence="14">
    <location>
        <begin position="2016"/>
        <end position="2028"/>
    </location>
</feature>
<feature type="compositionally biased region" description="Basic residues" evidence="14">
    <location>
        <begin position="2037"/>
        <end position="2056"/>
    </location>
</feature>
<feature type="compositionally biased region" description="Basic and acidic residues" evidence="14">
    <location>
        <begin position="2236"/>
        <end position="2255"/>
    </location>
</feature>
<dbReference type="CDD" id="cd00054">
    <property type="entry name" value="EGF_CA"/>
    <property type="match status" value="1"/>
</dbReference>
<evidence type="ECO:0000256" key="15">
    <source>
        <dbReference type="SAM" id="Phobius"/>
    </source>
</evidence>
<dbReference type="InterPro" id="IPR003598">
    <property type="entry name" value="Ig_sub2"/>
</dbReference>
<evidence type="ECO:0000256" key="12">
    <source>
        <dbReference type="ARBA" id="ARBA00023180"/>
    </source>
</evidence>
<dbReference type="SUPFAM" id="SSF57196">
    <property type="entry name" value="EGF/Laminin"/>
    <property type="match status" value="1"/>
</dbReference>
<keyword evidence="8" id="KW-0677">Repeat</keyword>
<evidence type="ECO:0000259" key="16">
    <source>
        <dbReference type="PROSITE" id="PS50026"/>
    </source>
</evidence>
<feature type="domain" description="Ig-like" evidence="20">
    <location>
        <begin position="684"/>
        <end position="782"/>
    </location>
</feature>
<dbReference type="InterPro" id="IPR057244">
    <property type="entry name" value="GAIN_B"/>
</dbReference>
<feature type="compositionally biased region" description="Acidic residues" evidence="14">
    <location>
        <begin position="2307"/>
        <end position="2317"/>
    </location>
</feature>
<feature type="domain" description="Ig-like" evidence="20">
    <location>
        <begin position="79"/>
        <end position="167"/>
    </location>
</feature>
<dbReference type="InterPro" id="IPR000742">
    <property type="entry name" value="EGF"/>
</dbReference>
<protein>
    <recommendedName>
        <fullName evidence="22">G-protein coupled receptors family 2 profile 2 domain-containing protein</fullName>
    </recommendedName>
</protein>
<dbReference type="InterPro" id="IPR017981">
    <property type="entry name" value="GPCR_2-like_7TM"/>
</dbReference>
<evidence type="ECO:0000259" key="20">
    <source>
        <dbReference type="PROSITE" id="PS50835"/>
    </source>
</evidence>
<feature type="domain" description="Ig-like" evidence="20">
    <location>
        <begin position="172"/>
        <end position="272"/>
    </location>
</feature>
<dbReference type="InterPro" id="IPR046338">
    <property type="entry name" value="GAIN_dom_sf"/>
</dbReference>
<dbReference type="PROSITE" id="PS00010">
    <property type="entry name" value="ASX_HYDROXYL"/>
    <property type="match status" value="1"/>
</dbReference>
<feature type="region of interest" description="Disordered" evidence="14">
    <location>
        <begin position="2208"/>
        <end position="2358"/>
    </location>
</feature>
<dbReference type="Pfam" id="PF13927">
    <property type="entry name" value="Ig_3"/>
    <property type="match status" value="4"/>
</dbReference>
<dbReference type="SUPFAM" id="SSF81321">
    <property type="entry name" value="Family A G protein-coupled receptor-like"/>
    <property type="match status" value="1"/>
</dbReference>
<keyword evidence="4" id="KW-1003">Cell membrane</keyword>
<evidence type="ECO:0008006" key="22">
    <source>
        <dbReference type="Google" id="ProtNLM"/>
    </source>
</evidence>
<dbReference type="InParanoid" id="A0A1X7VR43"/>
<dbReference type="CDD" id="cd15040">
    <property type="entry name" value="7tmB2_Adhesion"/>
    <property type="match status" value="1"/>
</dbReference>
<feature type="domain" description="EGF-like" evidence="16">
    <location>
        <begin position="997"/>
        <end position="1032"/>
    </location>
</feature>
<feature type="region of interest" description="Disordered" evidence="14">
    <location>
        <begin position="2000"/>
        <end position="2084"/>
    </location>
</feature>
<dbReference type="PROSITE" id="PS50261">
    <property type="entry name" value="G_PROTEIN_RECEP_F2_4"/>
    <property type="match status" value="1"/>
</dbReference>
<feature type="domain" description="Ig-like" evidence="20">
    <location>
        <begin position="276"/>
        <end position="374"/>
    </location>
</feature>
<feature type="domain" description="G-protein coupled receptors family 2 profile 1" evidence="18">
    <location>
        <begin position="1230"/>
        <end position="1302"/>
    </location>
</feature>
<keyword evidence="6 15" id="KW-0812">Transmembrane</keyword>
<dbReference type="PROSITE" id="PS50835">
    <property type="entry name" value="IG_LIKE"/>
    <property type="match status" value="8"/>
</dbReference>
<dbReference type="InterPro" id="IPR000203">
    <property type="entry name" value="GPS"/>
</dbReference>
<evidence type="ECO:0000259" key="19">
    <source>
        <dbReference type="PROSITE" id="PS50261"/>
    </source>
</evidence>
<dbReference type="Gene3D" id="2.10.25.10">
    <property type="entry name" value="Laminin"/>
    <property type="match status" value="1"/>
</dbReference>
<dbReference type="Pfam" id="PF07679">
    <property type="entry name" value="I-set"/>
    <property type="match status" value="2"/>
</dbReference>
<feature type="region of interest" description="Disordered" evidence="14">
    <location>
        <begin position="1922"/>
        <end position="1960"/>
    </location>
</feature>
<dbReference type="InterPro" id="IPR000832">
    <property type="entry name" value="GPCR_2_secretin-like"/>
</dbReference>
<feature type="transmembrane region" description="Helical" evidence="15">
    <location>
        <begin position="1675"/>
        <end position="1696"/>
    </location>
</feature>
<evidence type="ECO:0000256" key="4">
    <source>
        <dbReference type="ARBA" id="ARBA00022475"/>
    </source>
</evidence>
<dbReference type="Gene3D" id="2.60.220.50">
    <property type="match status" value="1"/>
</dbReference>
<feature type="transmembrane region" description="Helical" evidence="15">
    <location>
        <begin position="1838"/>
        <end position="1861"/>
    </location>
</feature>
<dbReference type="PROSITE" id="PS00022">
    <property type="entry name" value="EGF_1"/>
    <property type="match status" value="1"/>
</dbReference>
<evidence type="ECO:0000256" key="7">
    <source>
        <dbReference type="ARBA" id="ARBA00022729"/>
    </source>
</evidence>
<feature type="transmembrane region" description="Helical" evidence="15">
    <location>
        <begin position="1708"/>
        <end position="1726"/>
    </location>
</feature>
<dbReference type="SMART" id="SM00406">
    <property type="entry name" value="IGv"/>
    <property type="match status" value="1"/>
</dbReference>
<comment type="subcellular location">
    <subcellularLocation>
        <location evidence="2">Cell membrane</location>
    </subcellularLocation>
    <subcellularLocation>
        <location evidence="1">Membrane</location>
        <topology evidence="1">Multi-pass membrane protein</topology>
    </subcellularLocation>
</comment>
<feature type="compositionally biased region" description="Polar residues" evidence="14">
    <location>
        <begin position="2074"/>
        <end position="2084"/>
    </location>
</feature>
<dbReference type="SMART" id="SM00303">
    <property type="entry name" value="GPS"/>
    <property type="match status" value="1"/>
</dbReference>
<reference evidence="21" key="1">
    <citation type="submission" date="2017-05" db="UniProtKB">
        <authorList>
            <consortium name="EnsemblMetazoa"/>
        </authorList>
    </citation>
    <scope>IDENTIFICATION</scope>
</reference>
<keyword evidence="10 15" id="KW-0472">Membrane</keyword>
<sequence>MFHDFSGDLGVASPSPSAHPRNCTINIGTTTQTFPVSTSVLTLGSLLHESSMNFVCVGTNDIGDSLSTASISLSLDASPYFSQIPLAIPSLYVGSTVEYNCSVISVTPVNITWLLDGIVIDEEILESKTQNETTSTLVLYDIEVDDAGRYTCHAKNDNGTSSRSFIQQIRVPVLSLTTDDNVVQGDDSIEMTCTGEGNPLPAITWSYTNEVTGETRNLTSPGYTINTVPLPDHDYQIESELILSNATVENAGKYTCTATSAFQDQSTSTNVKVLVPAVISEPSSDQKPFSPILGATDFTILCAATGVSAPNVSIIRLSSNQSVGTSMKMKQLDTGLILSETSLVFNTVTSDAEGLYECQASNELAQLKHSFVVSVDDNTIFNTEFQVIDIVIESNLTISCNITTHASDPVINWYHSGVKLGTDTERVYASSSSSVRDGLTTLVSTLTISDVEVSDGGNYVCEVVNTHGSYNESISQVNVQVPPSVSVSPSNLTYIQGINANLSCIGTGPPLPSLQFDGVNCSPSSGPPILMHGNRFSGHCQTVGDSVIVSLTVSDITELGPLAIECSATNPAGDDTVLETIFITGLSLTATQPENISIPDGGFHTFSCAAQGYPLPDIQWGSENNLSLNHDITVDHVGQFGIISNLTIYNYTASNEGEYHCIAKNQYYEPVSSTTVVSTKYIAPSIITKLTTETVTINDNISIICTATGLPPPTVSWMKGGIPTMGNNLVSEVAVNIDGTPSVTTSTLTLAGVTLTDEGEYTCIASSPEFSGTVERIVKNITIIVPPVASIYPSSLVHFIPGHNNSLICAGTGKPAPTVSISGYQCFYANTQSEWTVNGIIIRCNAQQVGGIYSISMYYTLTEFVTDFSPHNVTCLAMSSAFDTVETATSLVQYQVYESVLTQAPFVTLPEGATFNISCTSTGYPHPTLDWLYGDDNGAIVYNDRHIRSPDEPINAYTVQSILTVKDLIPADAGEYKCRAQYSSGHLVHATSLAVTPFNDCASNPCVNGSCTDLLKDYTCSCNNLYIGKNCSIKKNITSEAPNITENPANVTEAFLFGSFNVTCEAVAMGGFVQYSWLRDNVKLDESGDVLFISEAVPEDRGYYTCVAENEAGNSTSQPGLVVIPGLYQYVAAISTQASKATGQLVNIENITVAMGECLSYDVLPEQKHDHHLLCITVLGSVLITLFQTAPPLQSDNLRDYLFNKLTTDLESRCAGLGVQVTDVWRFDGCGRESEVLHRDYGINITWPESEISNDIRRNCPCGRFTESDTYISGVASRQCRGSYSEGGLWLESDTSQCNYNSKNISITLSLCHLTTVTDVAELVQGLTEQSRSASFYEPLDFTIATLLAEDLAQSEGIVSNREVQNGYVEAIENLLLANSTVVNASQAMHGSGERLLRSLEIFQERIEIPEVNANITTDAANGTTLVGSISFQRDLIGIIVTKVNTNSFGNQTFSAKLSTREGGSRKLSEVSLTQESMQGDSSTASVHIPETLISKCPQNSSVRINYNVFLSSVVFQGHPRSYYGELVESGNLNVSNVILSASACRGNSIEGLVEPVILEFPKPAYLLANGTNTSVSTCVFWDPSIRDGSGGWSMGGCTTVSNQNEDVVRCRCDHLTHFGYLFDVEPKETEPGPETTGVEVITYIGIIVSILCLVITIFTFCGAKKLLERTHGKIVINMCLALIGLYIVFLIAGNASSIRSLNGGDEICAVIGALLYYFMLVYFMWTAIDAIDLYRKLVLVFYNRTPWFIIMACIAAWGLPSIIIGISLGAGYDNYLDLQSFCRPSGLPFYIGFLVPFGLVYIFDWAMFIFIFVKFCYKKKVHKSKEEKAFYINSKQLFFMAMILSINFGLGWGLGLAATAELPRELYLVFAYMFSLFVGMQGFLIFLLHCARSSIARNFWVYLFYIVCLCKKKPEAKSASGHKQATKTPFVTPGPRRKFDSNANSMGIPLSSRGSKPGSPYIVQNPVHGLSEAETDFAPARVFDEIDLLQELGPLEIMEQELNREREPEIEPKKKSVKEKKASKKMSKKESTTKMISKKISKLKLSKKESKKKPKAKESQSLLKTDASKKLSDSMNSLGDMSLTGSQALEIEFAPSVDSSSDEEEEMKWRRLSEQFDSINAMVNESFIESKKQKKRKEKASKALEEKDKITEEAAMTEEVETTEEVEMREKVEIAEETTEVEMTEEAEAMEKFEVPEIIVEEAIKESVDVAEVVTNTEEVNDSESTGGNMDTESQEGKEEAESKSKEETISNKEEPEDEEEVVETQSRDENEKEEEDKLEAQDEGESDEGASSDEEAALVVTVEREEIEVEIEEIEERASQTEEGGKEEEDEDNKDETASEKYEEKLLSSENDEEED</sequence>
<dbReference type="Pfam" id="PF13895">
    <property type="entry name" value="Ig_2"/>
    <property type="match status" value="1"/>
</dbReference>
<dbReference type="InterPro" id="IPR000152">
    <property type="entry name" value="EGF-type_Asp/Asn_hydroxyl_site"/>
</dbReference>
<feature type="compositionally biased region" description="Basic and acidic residues" evidence="14">
    <location>
        <begin position="2141"/>
        <end position="2153"/>
    </location>
</feature>
<dbReference type="SUPFAM" id="SSF48726">
    <property type="entry name" value="Immunoglobulin"/>
    <property type="match status" value="9"/>
</dbReference>
<dbReference type="PANTHER" id="PTHR45692:SF1">
    <property type="entry name" value="G-PROTEIN COUPLED RECEPTORS FAMILY 2 PROFILE 2 DOMAIN-CONTAINING PROTEIN"/>
    <property type="match status" value="1"/>
</dbReference>
<feature type="compositionally biased region" description="Polar residues" evidence="14">
    <location>
        <begin position="2224"/>
        <end position="2233"/>
    </location>
</feature>
<feature type="disulfide bond" evidence="13">
    <location>
        <begin position="1022"/>
        <end position="1031"/>
    </location>
</feature>
<evidence type="ECO:0000313" key="21">
    <source>
        <dbReference type="EnsemblMetazoa" id="Aqu2.1.42300_001"/>
    </source>
</evidence>
<evidence type="ECO:0000256" key="10">
    <source>
        <dbReference type="ARBA" id="ARBA00023136"/>
    </source>
</evidence>
<evidence type="ECO:0000256" key="1">
    <source>
        <dbReference type="ARBA" id="ARBA00004141"/>
    </source>
</evidence>
<dbReference type="PROSITE" id="PS50026">
    <property type="entry name" value="EGF_3"/>
    <property type="match status" value="1"/>
</dbReference>
<evidence type="ECO:0000259" key="17">
    <source>
        <dbReference type="PROSITE" id="PS50221"/>
    </source>
</evidence>
<feature type="domain" description="Ig-like" evidence="20">
    <location>
        <begin position="394"/>
        <end position="475"/>
    </location>
</feature>
<dbReference type="SMART" id="SM00181">
    <property type="entry name" value="EGF"/>
    <property type="match status" value="1"/>
</dbReference>
<feature type="domain" description="G-protein coupled receptors family 2 profile 2" evidence="19">
    <location>
        <begin position="1639"/>
        <end position="1894"/>
    </location>
</feature>
<evidence type="ECO:0000256" key="11">
    <source>
        <dbReference type="ARBA" id="ARBA00023157"/>
    </source>
</evidence>
<keyword evidence="5 13" id="KW-0245">EGF-like domain</keyword>
<feature type="compositionally biased region" description="Basic and acidic residues" evidence="14">
    <location>
        <begin position="2002"/>
        <end position="2015"/>
    </location>
</feature>
<dbReference type="InterPro" id="IPR007110">
    <property type="entry name" value="Ig-like_dom"/>
</dbReference>
<dbReference type="InterPro" id="IPR036179">
    <property type="entry name" value="Ig-like_dom_sf"/>
</dbReference>
<dbReference type="OrthoDB" id="10037534at2759"/>
<feature type="compositionally biased region" description="Acidic residues" evidence="14">
    <location>
        <begin position="2156"/>
        <end position="2166"/>
    </location>
</feature>
<feature type="disulfide bond" evidence="13">
    <location>
        <begin position="1001"/>
        <end position="1011"/>
    </location>
</feature>
<feature type="region of interest" description="Disordered" evidence="14">
    <location>
        <begin position="2130"/>
        <end position="2195"/>
    </location>
</feature>
<accession>A0A1X7VR43</accession>
<feature type="domain" description="GAIN-B" evidence="17">
    <location>
        <begin position="1464"/>
        <end position="1629"/>
    </location>
</feature>
<feature type="compositionally biased region" description="Basic and acidic residues" evidence="14">
    <location>
        <begin position="2337"/>
        <end position="2349"/>
    </location>
</feature>
<keyword evidence="7" id="KW-0732">Signal</keyword>
<evidence type="ECO:0000256" key="9">
    <source>
        <dbReference type="ARBA" id="ARBA00022989"/>
    </source>
</evidence>
<keyword evidence="11 13" id="KW-1015">Disulfide bond</keyword>
<evidence type="ECO:0000256" key="5">
    <source>
        <dbReference type="ARBA" id="ARBA00022536"/>
    </source>
</evidence>
<dbReference type="Gene3D" id="2.60.40.10">
    <property type="entry name" value="Immunoglobulins"/>
    <property type="match status" value="8"/>
</dbReference>
<evidence type="ECO:0000256" key="2">
    <source>
        <dbReference type="ARBA" id="ARBA00004236"/>
    </source>
</evidence>
<comment type="similarity">
    <text evidence="3">Belongs to the G-protein coupled receptor 2 family. Adhesion G-protein coupled receptor (ADGR) subfamily.</text>
</comment>
<feature type="compositionally biased region" description="Acidic residues" evidence="14">
    <location>
        <begin position="2273"/>
        <end position="2298"/>
    </location>
</feature>
<dbReference type="FunFam" id="2.10.25.10:FF:000321">
    <property type="entry name" value="Protein delta homolog 1"/>
    <property type="match status" value="1"/>
</dbReference>
<proteinExistence type="inferred from homology"/>
<dbReference type="Pfam" id="PF01825">
    <property type="entry name" value="GPS"/>
    <property type="match status" value="1"/>
</dbReference>
<dbReference type="EnsemblMetazoa" id="Aqu2.1.42300_001">
    <property type="protein sequence ID" value="Aqu2.1.42300_001"/>
    <property type="gene ID" value="Aqu2.1.42300"/>
</dbReference>
<feature type="domain" description="Ig-like" evidence="20">
    <location>
        <begin position="898"/>
        <end position="994"/>
    </location>
</feature>
<feature type="transmembrane region" description="Helical" evidence="15">
    <location>
        <begin position="1790"/>
        <end position="1818"/>
    </location>
</feature>
<feature type="domain" description="Ig-like" evidence="20">
    <location>
        <begin position="1042"/>
        <end position="1122"/>
    </location>
</feature>
<evidence type="ECO:0000259" key="18">
    <source>
        <dbReference type="PROSITE" id="PS50227"/>
    </source>
</evidence>
<evidence type="ECO:0000256" key="6">
    <source>
        <dbReference type="ARBA" id="ARBA00022692"/>
    </source>
</evidence>
<feature type="transmembrane region" description="Helical" evidence="15">
    <location>
        <begin position="1867"/>
        <end position="1889"/>
    </location>
</feature>
<dbReference type="Gene3D" id="1.20.1070.10">
    <property type="entry name" value="Rhodopsin 7-helix transmembrane proteins"/>
    <property type="match status" value="1"/>
</dbReference>